<gene>
    <name evidence="1" type="ordered locus">Cycma_1299</name>
</gene>
<dbReference type="InterPro" id="IPR013783">
    <property type="entry name" value="Ig-like_fold"/>
</dbReference>
<dbReference type="Proteomes" id="UP000001635">
    <property type="component" value="Chromosome"/>
</dbReference>
<dbReference type="EMBL" id="CP002955">
    <property type="protein sequence ID" value="AEL25070.1"/>
    <property type="molecule type" value="Genomic_DNA"/>
</dbReference>
<name>G0IZM9_CYCMS</name>
<dbReference type="RefSeq" id="WP_014019367.1">
    <property type="nucleotide sequence ID" value="NC_015914.1"/>
</dbReference>
<dbReference type="STRING" id="880070.Cycma_1299"/>
<dbReference type="OrthoDB" id="812447at2"/>
<evidence type="ECO:0000313" key="2">
    <source>
        <dbReference type="Proteomes" id="UP000001635"/>
    </source>
</evidence>
<organism evidence="1 2">
    <name type="scientific">Cyclobacterium marinum (strain ATCC 25205 / DSM 745 / LMG 13164 / NCIMB 1802)</name>
    <name type="common">Flectobacillus marinus</name>
    <dbReference type="NCBI Taxonomy" id="880070"/>
    <lineage>
        <taxon>Bacteria</taxon>
        <taxon>Pseudomonadati</taxon>
        <taxon>Bacteroidota</taxon>
        <taxon>Cytophagia</taxon>
        <taxon>Cytophagales</taxon>
        <taxon>Cyclobacteriaceae</taxon>
        <taxon>Cyclobacterium</taxon>
    </lineage>
</organism>
<proteinExistence type="predicted"/>
<dbReference type="Gene3D" id="2.60.40.10">
    <property type="entry name" value="Immunoglobulins"/>
    <property type="match status" value="1"/>
</dbReference>
<dbReference type="KEGG" id="cmr:Cycma_1299"/>
<evidence type="ECO:0000313" key="1">
    <source>
        <dbReference type="EMBL" id="AEL25070.1"/>
    </source>
</evidence>
<reference evidence="2" key="1">
    <citation type="submission" date="2011-07" db="EMBL/GenBank/DDBJ databases">
        <title>The complete genome of Cyclobacterium marinum DSM 745.</title>
        <authorList>
            <person name="Lucas S."/>
            <person name="Han J."/>
            <person name="Lapidus A."/>
            <person name="Bruce D."/>
            <person name="Goodwin L."/>
            <person name="Pitluck S."/>
            <person name="Peters L."/>
            <person name="Kyrpides N."/>
            <person name="Mavromatis K."/>
            <person name="Ivanova N."/>
            <person name="Ovchinnikova G."/>
            <person name="Chertkov O."/>
            <person name="Detter J.C."/>
            <person name="Tapia R."/>
            <person name="Han C."/>
            <person name="Land M."/>
            <person name="Hauser L."/>
            <person name="Markowitz V."/>
            <person name="Cheng J.-F."/>
            <person name="Hugenholtz P."/>
            <person name="Woyke T."/>
            <person name="Wu D."/>
            <person name="Tindall B."/>
            <person name="Schuetze A."/>
            <person name="Brambilla E."/>
            <person name="Klenk H.-P."/>
            <person name="Eisen J.A."/>
        </authorList>
    </citation>
    <scope>NUCLEOTIDE SEQUENCE [LARGE SCALE GENOMIC DNA]</scope>
    <source>
        <strain evidence="2">ATCC 25205 / DSM 745 / LMG 13164 / NCIMB 1802</strain>
    </source>
</reference>
<dbReference type="AlphaFoldDB" id="G0IZM9"/>
<keyword evidence="2" id="KW-1185">Reference proteome</keyword>
<sequence>MDIFYKIAIFNYSKRFVSTIIFATLFLFLSFPSISAIPLDNTCYRSNLPEDGVGDWDDPNTWEQYNGAEWIPATDYPKRISKVFIGWKQEVRLTQSEEVGSLYLFAETISSIDPGKKLNLQTHELWVFGQLHSITEEAGNFEYFNATSGITDWIYPETGTLVFKGKSRTIVDRNSWSASNLNSRFGVIFAPDGEDTLVVNAAFKANSFVVESGAVKQTVNEEQTPFYTSTFSFNIQGKFGTEDYGDFRILSGATLISEGTKAFNQIIRRSDSRPASSFVLEEGANLMLSGERPIIDAVSVQLDGNVIYAGEGGSQELLQSTMTTSEDDFIYNNLYFSGAAEKVLPLLLKVKGDLIYWDGGTVNGTSTRLIVDGTSDQLISIPSFQLFELDMNKEAGMLILDHDLIILQSFEQLAGDIDFSNNSLFLDFGPSGTYHYSGGNWHNLEEMVYQNLPEIPDQGNALFPFFDNELGFPRHLLLDGNLSEQGNSIAIRYFNNPGVTYDPGFNDVDGTKIVFELNSYFEITASAGSSSLINLWVLADDLGIQDVDHVRLTGNGEAAAGLHLPASELSGKLWAGRTVVLNELLNNAFAISSINELSVLPLEWMEFEAFFNGNSVEISWVNDTKLPAGYTILRADGQSMEFNPIEVLSSQNYGVKVMFHDNYLTFNNPYWYYQVKAEDEEGELSFSPVLRVDNPRFLNQEPRIHPMPYTGGEVHLDLFDLQNRPEFTYMVWSSGGVLYLGGSILDEIGKIKLEEDLKSLPSGSYFIQFKVGTKWYKLRWIKVI</sequence>
<accession>G0IZM9</accession>
<dbReference type="eggNOG" id="COG3391">
    <property type="taxonomic scope" value="Bacteria"/>
</dbReference>
<protein>
    <submittedName>
        <fullName evidence="1">Uncharacterized protein</fullName>
    </submittedName>
</protein>
<dbReference type="HOGENOM" id="CLU_361577_0_0_10"/>